<accession>A0A2W4WII4</accession>
<organism evidence="1 2">
    <name type="scientific">Pseudanabaena frigida</name>
    <dbReference type="NCBI Taxonomy" id="945775"/>
    <lineage>
        <taxon>Bacteria</taxon>
        <taxon>Bacillati</taxon>
        <taxon>Cyanobacteriota</taxon>
        <taxon>Cyanophyceae</taxon>
        <taxon>Pseudanabaenales</taxon>
        <taxon>Pseudanabaenaceae</taxon>
        <taxon>Pseudanabaena</taxon>
    </lineage>
</organism>
<protein>
    <recommendedName>
        <fullName evidence="3">DUF3318 domain-containing protein</fullName>
    </recommendedName>
</protein>
<dbReference type="EMBL" id="QBML01000003">
    <property type="protein sequence ID" value="PZO44272.1"/>
    <property type="molecule type" value="Genomic_DNA"/>
</dbReference>
<dbReference type="AlphaFoldDB" id="A0A2W4WII4"/>
<comment type="caution">
    <text evidence="1">The sequence shown here is derived from an EMBL/GenBank/DDBJ whole genome shotgun (WGS) entry which is preliminary data.</text>
</comment>
<evidence type="ECO:0000313" key="1">
    <source>
        <dbReference type="EMBL" id="PZO44272.1"/>
    </source>
</evidence>
<evidence type="ECO:0008006" key="3">
    <source>
        <dbReference type="Google" id="ProtNLM"/>
    </source>
</evidence>
<reference evidence="1 2" key="2">
    <citation type="submission" date="2018-06" db="EMBL/GenBank/DDBJ databases">
        <title>Metagenomic assembly of (sub)arctic Cyanobacteria and their associated microbiome from non-axenic cultures.</title>
        <authorList>
            <person name="Baurain D."/>
        </authorList>
    </citation>
    <scope>NUCLEOTIDE SEQUENCE [LARGE SCALE GENOMIC DNA]</scope>
    <source>
        <strain evidence="1">ULC066bin1</strain>
    </source>
</reference>
<proteinExistence type="predicted"/>
<evidence type="ECO:0000313" key="2">
    <source>
        <dbReference type="Proteomes" id="UP000249467"/>
    </source>
</evidence>
<reference evidence="1 2" key="1">
    <citation type="submission" date="2018-04" db="EMBL/GenBank/DDBJ databases">
        <authorList>
            <person name="Go L.Y."/>
            <person name="Mitchell J.A."/>
        </authorList>
    </citation>
    <scope>NUCLEOTIDE SEQUENCE [LARGE SCALE GENOMIC DNA]</scope>
    <source>
        <strain evidence="1">ULC066bin1</strain>
    </source>
</reference>
<dbReference type="InterPro" id="IPR021751">
    <property type="entry name" value="DUF3318"/>
</dbReference>
<name>A0A2W4WII4_9CYAN</name>
<dbReference type="Proteomes" id="UP000249467">
    <property type="component" value="Unassembled WGS sequence"/>
</dbReference>
<sequence>MNINEEIARLRDLLPASWRMTTSIKSKPEQTEPISSLQILPWAKGAQIGINFRLWRQLPEAERDLLLLHEVSWRQQTKWLQLGAYQGIAATAFVGGIVEAIQGDVTGMAIAILLGTIGINQILRGNKSSQVQVQADNEAIEVAQKRGYREVEAAKALLEAIPDAARLMGRNTPEFTELIRCQNLRAIAGLSKNTIPDAVINDI</sequence>
<gene>
    <name evidence="1" type="ORF">DCF19_03465</name>
</gene>
<dbReference type="Pfam" id="PF11780">
    <property type="entry name" value="DUF3318"/>
    <property type="match status" value="1"/>
</dbReference>